<accession>M0HR09</accession>
<evidence type="ECO:0000313" key="2">
    <source>
        <dbReference type="Proteomes" id="UP000011612"/>
    </source>
</evidence>
<proteinExistence type="predicted"/>
<dbReference type="SUPFAM" id="SSF53649">
    <property type="entry name" value="Alkaline phosphatase-like"/>
    <property type="match status" value="1"/>
</dbReference>
<dbReference type="AlphaFoldDB" id="M0HR09"/>
<dbReference type="Proteomes" id="UP000011612">
    <property type="component" value="Unassembled WGS sequence"/>
</dbReference>
<reference evidence="1 2" key="1">
    <citation type="journal article" date="2014" name="PLoS Genet.">
        <title>Phylogenetically driven sequencing of extremely halophilic archaea reveals strategies for static and dynamic osmo-response.</title>
        <authorList>
            <person name="Becker E.A."/>
            <person name="Seitzer P.M."/>
            <person name="Tritt A."/>
            <person name="Larsen D."/>
            <person name="Krusor M."/>
            <person name="Yao A.I."/>
            <person name="Wu D."/>
            <person name="Madern D."/>
            <person name="Eisen J.A."/>
            <person name="Darling A.E."/>
            <person name="Facciotti M.T."/>
        </authorList>
    </citation>
    <scope>NUCLEOTIDE SEQUENCE [LARGE SCALE GENOMIC DNA]</scope>
    <source>
        <strain evidence="1 2">ATCC BAA-1513</strain>
    </source>
</reference>
<comment type="caution">
    <text evidence="1">The sequence shown here is derived from an EMBL/GenBank/DDBJ whole genome shotgun (WGS) entry which is preliminary data.</text>
</comment>
<gene>
    <name evidence="1" type="ORF">C453_10028</name>
</gene>
<dbReference type="STRING" id="1230453.C453_10028"/>
<dbReference type="Gene3D" id="3.40.720.10">
    <property type="entry name" value="Alkaline Phosphatase, subunit A"/>
    <property type="match status" value="1"/>
</dbReference>
<dbReference type="OrthoDB" id="100846at2157"/>
<evidence type="ECO:0000313" key="1">
    <source>
        <dbReference type="EMBL" id="ELZ86147.1"/>
    </source>
</evidence>
<evidence type="ECO:0008006" key="3">
    <source>
        <dbReference type="Google" id="ProtNLM"/>
    </source>
</evidence>
<organism evidence="1 2">
    <name type="scientific">Haloferax elongans ATCC BAA-1513</name>
    <dbReference type="NCBI Taxonomy" id="1230453"/>
    <lineage>
        <taxon>Archaea</taxon>
        <taxon>Methanobacteriati</taxon>
        <taxon>Methanobacteriota</taxon>
        <taxon>Stenosarchaea group</taxon>
        <taxon>Halobacteria</taxon>
        <taxon>Halobacteriales</taxon>
        <taxon>Haloferacaceae</taxon>
        <taxon>Haloferax</taxon>
    </lineage>
</organism>
<keyword evidence="2" id="KW-1185">Reference proteome</keyword>
<name>M0HR09_HALEO</name>
<dbReference type="RefSeq" id="WP_008324261.1">
    <property type="nucleotide sequence ID" value="NZ_AOLK01000015.1"/>
</dbReference>
<protein>
    <recommendedName>
        <fullName evidence="3">Sulfatase N-terminal domain-containing protein</fullName>
    </recommendedName>
</protein>
<dbReference type="EMBL" id="AOLK01000015">
    <property type="protein sequence ID" value="ELZ86147.1"/>
    <property type="molecule type" value="Genomic_DNA"/>
</dbReference>
<sequence length="326" mass="37762">MQLSVREWFSEMQERVSDLGLRGLLYIPFTIYLSLWYGVTSRYEPGENVFEDEWDLLIILDACRIDTLREVADEYEFIREIDTRWSVGTQSAEWIAKTFTKTYEREIQKTSYITGNPFSDRVLKEKRYPPVVNNTIPFDIANWNVAEGTDFNDLDIVWQESDDTYNVVLPDVLTDRVIKAGREGTQDKIIVHYMQPHLPYIGEAIKTGRPATEVEAKGYELMERGQAQREEVYPLYRETLRYVLDDVEELLENIDAEKVAITADHGEAFGEMSLYGHPEGLPLPIVKRVPWVETTAKDLGTRDPKETESQSLDKNIESQLRDLGYV</sequence>
<dbReference type="InterPro" id="IPR017850">
    <property type="entry name" value="Alkaline_phosphatase_core_sf"/>
</dbReference>